<keyword evidence="3 9" id="KW-1003">Cell membrane</keyword>
<reference evidence="12" key="1">
    <citation type="submission" date="2021-01" db="EMBL/GenBank/DDBJ databases">
        <title>Genome sequence of Phenylobacterium sp. 20VBR1 isolated from a valley glaceir, Ny-Alesund, Svalbard.</title>
        <authorList>
            <person name="Thomas F.A."/>
            <person name="Krishnan K.P."/>
            <person name="Sinha R.K."/>
        </authorList>
    </citation>
    <scope>NUCLEOTIDE SEQUENCE</scope>
    <source>
        <strain evidence="12">20VBR1</strain>
    </source>
</reference>
<keyword evidence="4 9" id="KW-0812">Transmembrane</keyword>
<dbReference type="Proteomes" id="UP000622580">
    <property type="component" value="Unassembled WGS sequence"/>
</dbReference>
<sequence length="189" mass="19817">MLPEVGGMELLVIAAVALIVVGPKDLPMLLRKLGQFVARLRSMADDFRASFDEMARQSELDDLRKEVEAMRRGQIADQAASEASNVEINQVFNEIGDSLQSAGIQFHPPMSHQYASEAEVAEAVTPAPIPAAKPRAARTPKAAAAKPTPAKTTAAKSAAKTTAARAAAKPKAVAAKKPPAARPAKGTVS</sequence>
<evidence type="ECO:0000256" key="9">
    <source>
        <dbReference type="HAMAP-Rule" id="MF_00237"/>
    </source>
</evidence>
<protein>
    <recommendedName>
        <fullName evidence="9">Sec-independent protein translocase protein TatB</fullName>
    </recommendedName>
</protein>
<dbReference type="EMBL" id="CP068570">
    <property type="protein sequence ID" value="QQZ51738.1"/>
    <property type="molecule type" value="Genomic_DNA"/>
</dbReference>
<dbReference type="PANTHER" id="PTHR33162:SF1">
    <property type="entry name" value="SEC-INDEPENDENT PROTEIN TRANSLOCASE PROTEIN TATA, CHLOROPLASTIC"/>
    <property type="match status" value="1"/>
</dbReference>
<dbReference type="Pfam" id="PF02416">
    <property type="entry name" value="TatA_B_E"/>
    <property type="match status" value="1"/>
</dbReference>
<keyword evidence="13" id="KW-1185">Reference proteome</keyword>
<organism evidence="11 13">
    <name type="scientific">Phenylobacterium glaciei</name>
    <dbReference type="NCBI Taxonomy" id="2803784"/>
    <lineage>
        <taxon>Bacteria</taxon>
        <taxon>Pseudomonadati</taxon>
        <taxon>Pseudomonadota</taxon>
        <taxon>Alphaproteobacteria</taxon>
        <taxon>Caulobacterales</taxon>
        <taxon>Caulobacteraceae</taxon>
        <taxon>Phenylobacterium</taxon>
    </lineage>
</organism>
<evidence type="ECO:0000256" key="5">
    <source>
        <dbReference type="ARBA" id="ARBA00022927"/>
    </source>
</evidence>
<evidence type="ECO:0000256" key="7">
    <source>
        <dbReference type="ARBA" id="ARBA00023010"/>
    </source>
</evidence>
<dbReference type="NCBIfam" id="TIGR01410">
    <property type="entry name" value="tatB"/>
    <property type="match status" value="1"/>
</dbReference>
<comment type="subcellular location">
    <subcellularLocation>
        <location evidence="9">Cell membrane</location>
        <topology evidence="9">Single-pass membrane protein</topology>
    </subcellularLocation>
    <subcellularLocation>
        <location evidence="1">Membrane</location>
        <topology evidence="1">Single-pass membrane protein</topology>
    </subcellularLocation>
</comment>
<dbReference type="InterPro" id="IPR018448">
    <property type="entry name" value="TatB"/>
</dbReference>
<name>A0A941D111_9CAUL</name>
<dbReference type="PRINTS" id="PR01506">
    <property type="entry name" value="TATBPROTEIN"/>
</dbReference>
<evidence type="ECO:0000256" key="3">
    <source>
        <dbReference type="ARBA" id="ARBA00022475"/>
    </source>
</evidence>
<dbReference type="GO" id="GO:0043953">
    <property type="term" value="P:protein transport by the Tat complex"/>
    <property type="evidence" value="ECO:0007669"/>
    <property type="project" value="UniProtKB-UniRule"/>
</dbReference>
<dbReference type="EMBL" id="JAGSGD010000001">
    <property type="protein sequence ID" value="MBR7619404.1"/>
    <property type="molecule type" value="Genomic_DNA"/>
</dbReference>
<evidence type="ECO:0000313" key="11">
    <source>
        <dbReference type="EMBL" id="MBR7619404.1"/>
    </source>
</evidence>
<dbReference type="GO" id="GO:0033281">
    <property type="term" value="C:TAT protein transport complex"/>
    <property type="evidence" value="ECO:0007669"/>
    <property type="project" value="UniProtKB-UniRule"/>
</dbReference>
<comment type="subunit">
    <text evidence="9">The Tat system comprises two distinct complexes: a TatABC complex, containing multiple copies of TatA, TatB and TatC subunits, and a separate TatA complex, containing only TatA subunits. Substrates initially bind to the TatABC complex, which probably triggers association of the separate TatA complex to form the active translocon.</text>
</comment>
<keyword evidence="2 9" id="KW-0813">Transport</keyword>
<feature type="region of interest" description="Disordered" evidence="10">
    <location>
        <begin position="132"/>
        <end position="189"/>
    </location>
</feature>
<reference evidence="11" key="2">
    <citation type="submission" date="2021-04" db="EMBL/GenBank/DDBJ databases">
        <title>Draft genome assembly of strain Phenylobacterium sp. 20VBR1 using MiniION and Illumina platforms.</title>
        <authorList>
            <person name="Thomas F.A."/>
            <person name="Krishnan K.P."/>
            <person name="Sinha R.K."/>
        </authorList>
    </citation>
    <scope>NUCLEOTIDE SEQUENCE</scope>
    <source>
        <strain evidence="11">20VBR1</strain>
    </source>
</reference>
<dbReference type="PANTHER" id="PTHR33162">
    <property type="entry name" value="SEC-INDEPENDENT PROTEIN TRANSLOCASE PROTEIN TATA, CHLOROPLASTIC"/>
    <property type="match status" value="1"/>
</dbReference>
<dbReference type="AlphaFoldDB" id="A0A941D111"/>
<gene>
    <name evidence="9 11" type="primary">tatB</name>
    <name evidence="11" type="ORF">JKL49_08400</name>
    <name evidence="12" type="ORF">JKL49_12940</name>
</gene>
<evidence type="ECO:0000313" key="13">
    <source>
        <dbReference type="Proteomes" id="UP000622580"/>
    </source>
</evidence>
<evidence type="ECO:0000256" key="6">
    <source>
        <dbReference type="ARBA" id="ARBA00022989"/>
    </source>
</evidence>
<comment type="similarity">
    <text evidence="9">Belongs to the TatB family.</text>
</comment>
<keyword evidence="6 9" id="KW-1133">Transmembrane helix</keyword>
<evidence type="ECO:0000256" key="1">
    <source>
        <dbReference type="ARBA" id="ARBA00004167"/>
    </source>
</evidence>
<keyword evidence="8 9" id="KW-0472">Membrane</keyword>
<keyword evidence="7 9" id="KW-0811">Translocation</keyword>
<comment type="function">
    <text evidence="9">Part of the twin-arginine translocation (Tat) system that transports large folded proteins containing a characteristic twin-arginine motif in their signal peptide across membranes. Together with TatC, TatB is part of a receptor directly interacting with Tat signal peptides. TatB may form an oligomeric binding site that transiently accommodates folded Tat precursor proteins before their translocation.</text>
</comment>
<keyword evidence="5 9" id="KW-0653">Protein transport</keyword>
<evidence type="ECO:0000256" key="2">
    <source>
        <dbReference type="ARBA" id="ARBA00022448"/>
    </source>
</evidence>
<proteinExistence type="inferred from homology"/>
<evidence type="ECO:0000313" key="12">
    <source>
        <dbReference type="EMBL" id="QQZ51738.1"/>
    </source>
</evidence>
<dbReference type="InterPro" id="IPR003369">
    <property type="entry name" value="TatA/B/E"/>
</dbReference>
<dbReference type="GO" id="GO:0008320">
    <property type="term" value="F:protein transmembrane transporter activity"/>
    <property type="evidence" value="ECO:0007669"/>
    <property type="project" value="UniProtKB-UniRule"/>
</dbReference>
<evidence type="ECO:0000256" key="8">
    <source>
        <dbReference type="ARBA" id="ARBA00023136"/>
    </source>
</evidence>
<accession>A0A941D111</accession>
<evidence type="ECO:0000256" key="10">
    <source>
        <dbReference type="SAM" id="MobiDB-lite"/>
    </source>
</evidence>
<dbReference type="HAMAP" id="MF_00237">
    <property type="entry name" value="TatB"/>
    <property type="match status" value="1"/>
</dbReference>
<dbReference type="RefSeq" id="WP_215339759.1">
    <property type="nucleotide sequence ID" value="NZ_JAGSGD010000001.1"/>
</dbReference>
<evidence type="ECO:0000256" key="4">
    <source>
        <dbReference type="ARBA" id="ARBA00022692"/>
    </source>
</evidence>
<dbReference type="Gene3D" id="1.20.5.3310">
    <property type="match status" value="1"/>
</dbReference>